<keyword evidence="3" id="KW-1185">Reference proteome</keyword>
<feature type="region of interest" description="Disordered" evidence="1">
    <location>
        <begin position="27"/>
        <end position="50"/>
    </location>
</feature>
<protein>
    <submittedName>
        <fullName evidence="2">Uncharacterized protein</fullName>
    </submittedName>
</protein>
<evidence type="ECO:0000256" key="1">
    <source>
        <dbReference type="SAM" id="MobiDB-lite"/>
    </source>
</evidence>
<evidence type="ECO:0000313" key="3">
    <source>
        <dbReference type="Proteomes" id="UP000477386"/>
    </source>
</evidence>
<dbReference type="AlphaFoldDB" id="A0A6M0IPT9"/>
<dbReference type="Proteomes" id="UP000477386">
    <property type="component" value="Unassembled WGS sequence"/>
</dbReference>
<reference evidence="2 3" key="1">
    <citation type="submission" date="2020-02" db="EMBL/GenBank/DDBJ databases">
        <title>Draft genome sequence of two Spirosoma agri KCTC 52727 and Spirosoma terrae KCTC 52035.</title>
        <authorList>
            <person name="Rojas J."/>
            <person name="Ambika Manirajan B."/>
            <person name="Ratering S."/>
            <person name="Suarez C."/>
            <person name="Schnell S."/>
        </authorList>
    </citation>
    <scope>NUCLEOTIDE SEQUENCE [LARGE SCALE GENOMIC DNA]</scope>
    <source>
        <strain evidence="2 3">KCTC 52727</strain>
    </source>
</reference>
<organism evidence="2 3">
    <name type="scientific">Spirosoma agri</name>
    <dbReference type="NCBI Taxonomy" id="1987381"/>
    <lineage>
        <taxon>Bacteria</taxon>
        <taxon>Pseudomonadati</taxon>
        <taxon>Bacteroidota</taxon>
        <taxon>Cytophagia</taxon>
        <taxon>Cytophagales</taxon>
        <taxon>Cytophagaceae</taxon>
        <taxon>Spirosoma</taxon>
    </lineage>
</organism>
<evidence type="ECO:0000313" key="2">
    <source>
        <dbReference type="EMBL" id="NEU70288.1"/>
    </source>
</evidence>
<dbReference type="EMBL" id="JAAGNZ010000003">
    <property type="protein sequence ID" value="NEU70288.1"/>
    <property type="molecule type" value="Genomic_DNA"/>
</dbReference>
<accession>A0A6M0IPT9</accession>
<sequence>MVSNNGGGINNTAVLNGFVITGGNANGSNNARIGGGTSSGAESSKDIGLE</sequence>
<comment type="caution">
    <text evidence="2">The sequence shown here is derived from an EMBL/GenBank/DDBJ whole genome shotgun (WGS) entry which is preliminary data.</text>
</comment>
<name>A0A6M0IPT9_9BACT</name>
<gene>
    <name evidence="2" type="ORF">GK091_25660</name>
</gene>
<proteinExistence type="predicted"/>
<dbReference type="RefSeq" id="WP_164043584.1">
    <property type="nucleotide sequence ID" value="NZ_JAAGNZ010000003.1"/>
</dbReference>